<gene>
    <name evidence="1" type="ORF">GCM10022393_01850</name>
</gene>
<dbReference type="PROSITE" id="PS51257">
    <property type="entry name" value="PROKAR_LIPOPROTEIN"/>
    <property type="match status" value="1"/>
</dbReference>
<evidence type="ECO:0000313" key="2">
    <source>
        <dbReference type="Proteomes" id="UP001500459"/>
    </source>
</evidence>
<dbReference type="RefSeq" id="WP_344923927.1">
    <property type="nucleotide sequence ID" value="NZ_BAABCW010000001.1"/>
</dbReference>
<protein>
    <recommendedName>
        <fullName evidence="3">Spore coat protein CotH</fullName>
    </recommendedName>
</protein>
<evidence type="ECO:0000313" key="1">
    <source>
        <dbReference type="EMBL" id="GAA4107003.1"/>
    </source>
</evidence>
<comment type="caution">
    <text evidence="1">The sequence shown here is derived from an EMBL/GenBank/DDBJ whole genome shotgun (WGS) entry which is preliminary data.</text>
</comment>
<name>A0ABP7X880_9FLAO</name>
<evidence type="ECO:0008006" key="3">
    <source>
        <dbReference type="Google" id="ProtNLM"/>
    </source>
</evidence>
<sequence length="484" mass="56442">MKNKIQYLCGFLCLWIISSCIYSQNSTKVTPVKGSYGIDKEHKIIVWNGKKSATLSSIKEEIHSIEFDGLYQVQDPIVELSKSKNYSIAKEGEQYALYITALPIINITSTDTIIDDRKRLSGITYADKDTVFSASAGIEFRGNISLSFPKKSYDLEFWENGEEEKSTEIKFGSLRSDDDWILDGLYNEPIRLRSYICNKLWLSIHQPYYLSEETKAKSGIDLIFVEAFLNNQYIGIHTLSEQVDRKLLKLQKYENGKVRGELFKASSYEGAPAYQKVPEYNNIFPHWGGYKMEYPFIDYKGHWENIHAFTDFVVNSSDKEFTEKIAERFVIDNAIDYFLFVNLIRATDNLGKNIYVARYDQGAPYFNVPWDLDGVLGTIQDGKRIATTDDILSNGLFDRLLKVNPNGYVTKLKNRWVELRKKQFSDASLFKSIQKPYDFFENEKIYERELHIWPADKSNQEHLDYLVRWLKERLKFLDMYFEKL</sequence>
<reference evidence="2" key="1">
    <citation type="journal article" date="2019" name="Int. J. Syst. Evol. Microbiol.">
        <title>The Global Catalogue of Microorganisms (GCM) 10K type strain sequencing project: providing services to taxonomists for standard genome sequencing and annotation.</title>
        <authorList>
            <consortium name="The Broad Institute Genomics Platform"/>
            <consortium name="The Broad Institute Genome Sequencing Center for Infectious Disease"/>
            <person name="Wu L."/>
            <person name="Ma J."/>
        </authorList>
    </citation>
    <scope>NUCLEOTIDE SEQUENCE [LARGE SCALE GENOMIC DNA]</scope>
    <source>
        <strain evidence="2">JCM 17106</strain>
    </source>
</reference>
<dbReference type="EMBL" id="BAABCW010000001">
    <property type="protein sequence ID" value="GAA4107003.1"/>
    <property type="molecule type" value="Genomic_DNA"/>
</dbReference>
<dbReference type="Pfam" id="PF08757">
    <property type="entry name" value="CotH"/>
    <property type="match status" value="1"/>
</dbReference>
<accession>A0ABP7X880</accession>
<keyword evidence="2" id="KW-1185">Reference proteome</keyword>
<dbReference type="InterPro" id="IPR014867">
    <property type="entry name" value="Spore_coat_CotH_CotH2/3/7"/>
</dbReference>
<proteinExistence type="predicted"/>
<organism evidence="1 2">
    <name type="scientific">Aquimarina addita</name>
    <dbReference type="NCBI Taxonomy" id="870485"/>
    <lineage>
        <taxon>Bacteria</taxon>
        <taxon>Pseudomonadati</taxon>
        <taxon>Bacteroidota</taxon>
        <taxon>Flavobacteriia</taxon>
        <taxon>Flavobacteriales</taxon>
        <taxon>Flavobacteriaceae</taxon>
        <taxon>Aquimarina</taxon>
    </lineage>
</organism>
<dbReference type="Proteomes" id="UP001500459">
    <property type="component" value="Unassembled WGS sequence"/>
</dbReference>